<accession>A0A0H5NME5</accession>
<dbReference type="Pfam" id="PF00440">
    <property type="entry name" value="TetR_N"/>
    <property type="match status" value="1"/>
</dbReference>
<dbReference type="InterPro" id="IPR009057">
    <property type="entry name" value="Homeodomain-like_sf"/>
</dbReference>
<keyword evidence="1" id="KW-0805">Transcription regulation</keyword>
<dbReference type="PROSITE" id="PS50977">
    <property type="entry name" value="HTH_TETR_2"/>
    <property type="match status" value="1"/>
</dbReference>
<evidence type="ECO:0000256" key="3">
    <source>
        <dbReference type="ARBA" id="ARBA00023163"/>
    </source>
</evidence>
<dbReference type="Pfam" id="PF02909">
    <property type="entry name" value="TetR_C_1"/>
    <property type="match status" value="1"/>
</dbReference>
<evidence type="ECO:0000313" key="6">
    <source>
        <dbReference type="EMBL" id="CRY76653.1"/>
    </source>
</evidence>
<dbReference type="GO" id="GO:0000976">
    <property type="term" value="F:transcription cis-regulatory region binding"/>
    <property type="evidence" value="ECO:0007669"/>
    <property type="project" value="TreeGrafter"/>
</dbReference>
<dbReference type="PANTHER" id="PTHR30055">
    <property type="entry name" value="HTH-TYPE TRANSCRIPTIONAL REGULATOR RUTR"/>
    <property type="match status" value="1"/>
</dbReference>
<evidence type="ECO:0000259" key="5">
    <source>
        <dbReference type="PROSITE" id="PS50977"/>
    </source>
</evidence>
<keyword evidence="2 4" id="KW-0238">DNA-binding</keyword>
<reference evidence="7" key="1">
    <citation type="submission" date="2015-03" db="EMBL/GenBank/DDBJ databases">
        <authorList>
            <consortium name="Pathogen Informatics"/>
        </authorList>
    </citation>
    <scope>NUCLEOTIDE SEQUENCE [LARGE SCALE GENOMIC DNA]</scope>
    <source>
        <strain evidence="7">NCTC11134</strain>
    </source>
</reference>
<evidence type="ECO:0000313" key="7">
    <source>
        <dbReference type="Proteomes" id="UP000057820"/>
    </source>
</evidence>
<keyword evidence="3" id="KW-0804">Transcription</keyword>
<feature type="domain" description="HTH tetR-type" evidence="5">
    <location>
        <begin position="31"/>
        <end position="91"/>
    </location>
</feature>
<dbReference type="InterPro" id="IPR001647">
    <property type="entry name" value="HTH_TetR"/>
</dbReference>
<feature type="DNA-binding region" description="H-T-H motif" evidence="4">
    <location>
        <begin position="54"/>
        <end position="73"/>
    </location>
</feature>
<dbReference type="PANTHER" id="PTHR30055:SF151">
    <property type="entry name" value="TRANSCRIPTIONAL REGULATORY PROTEIN"/>
    <property type="match status" value="1"/>
</dbReference>
<dbReference type="Proteomes" id="UP000057820">
    <property type="component" value="Chromosome 1"/>
</dbReference>
<dbReference type="RefSeq" id="WP_060592081.1">
    <property type="nucleotide sequence ID" value="NZ_CAACYE020000001.1"/>
</dbReference>
<evidence type="ECO:0000256" key="4">
    <source>
        <dbReference type="PROSITE-ProRule" id="PRU00335"/>
    </source>
</evidence>
<dbReference type="Gene3D" id="1.10.10.60">
    <property type="entry name" value="Homeodomain-like"/>
    <property type="match status" value="1"/>
</dbReference>
<dbReference type="GO" id="GO:0045892">
    <property type="term" value="P:negative regulation of DNA-templated transcription"/>
    <property type="evidence" value="ECO:0007669"/>
    <property type="project" value="InterPro"/>
</dbReference>
<sequence length="258" mass="27569">MCSVAAPKNSSDPARTLTLLWGLHPKPGRKGLTVATIVAAGIEVADAEGLDAVTMRRVSERLGVGAMSLYTHVPGKTDLVELMHDAVLADLYRDPGEPAAAGDWRAGLTLVAQRNWQLYQRHPWLLGLIGTRPVPGPHSIAKYEAELRPLDGLGLGDIEMDAVLTLVLTHVQGTARLAATSAATAADSQLTDPQWWDITGPILDRLFDPAKFPVAARVGAAAGSEHNAAVDPDHALGFGLERILDGIAELIERRREQP</sequence>
<dbReference type="EMBL" id="LN868938">
    <property type="protein sequence ID" value="CRY76653.1"/>
    <property type="molecule type" value="Genomic_DNA"/>
</dbReference>
<gene>
    <name evidence="6" type="primary">tetR_6</name>
    <name evidence="6" type="ORF">ERS450000_01962</name>
</gene>
<dbReference type="KEGG" id="nfr:ERS450000_01962"/>
<dbReference type="InterPro" id="IPR036271">
    <property type="entry name" value="Tet_transcr_reg_TetR-rel_C_sf"/>
</dbReference>
<dbReference type="AlphaFoldDB" id="A0A0H5NME5"/>
<name>A0A0H5NME5_NOCFR</name>
<dbReference type="SUPFAM" id="SSF48498">
    <property type="entry name" value="Tetracyclin repressor-like, C-terminal domain"/>
    <property type="match status" value="1"/>
</dbReference>
<dbReference type="GO" id="GO:0003700">
    <property type="term" value="F:DNA-binding transcription factor activity"/>
    <property type="evidence" value="ECO:0007669"/>
    <property type="project" value="TreeGrafter"/>
</dbReference>
<dbReference type="InterPro" id="IPR050109">
    <property type="entry name" value="HTH-type_TetR-like_transc_reg"/>
</dbReference>
<dbReference type="SUPFAM" id="SSF46689">
    <property type="entry name" value="Homeodomain-like"/>
    <property type="match status" value="1"/>
</dbReference>
<proteinExistence type="predicted"/>
<dbReference type="InterPro" id="IPR004111">
    <property type="entry name" value="Repressor_TetR_C"/>
</dbReference>
<dbReference type="Gene3D" id="1.10.357.10">
    <property type="entry name" value="Tetracycline Repressor, domain 2"/>
    <property type="match status" value="1"/>
</dbReference>
<organism evidence="6 7">
    <name type="scientific">Nocardia farcinica</name>
    <dbReference type="NCBI Taxonomy" id="37329"/>
    <lineage>
        <taxon>Bacteria</taxon>
        <taxon>Bacillati</taxon>
        <taxon>Actinomycetota</taxon>
        <taxon>Actinomycetes</taxon>
        <taxon>Mycobacteriales</taxon>
        <taxon>Nocardiaceae</taxon>
        <taxon>Nocardia</taxon>
    </lineage>
</organism>
<evidence type="ECO:0000256" key="2">
    <source>
        <dbReference type="ARBA" id="ARBA00023125"/>
    </source>
</evidence>
<evidence type="ECO:0000256" key="1">
    <source>
        <dbReference type="ARBA" id="ARBA00023015"/>
    </source>
</evidence>
<protein>
    <submittedName>
        <fullName evidence="6">Tetracycline repressor protein class E</fullName>
    </submittedName>
</protein>